<gene>
    <name evidence="1" type="ORF">N7460_001434</name>
</gene>
<dbReference type="EMBL" id="JAQJZL010000002">
    <property type="protein sequence ID" value="KAJ6050900.1"/>
    <property type="molecule type" value="Genomic_DNA"/>
</dbReference>
<accession>A0AAD6IJ66</accession>
<protein>
    <submittedName>
        <fullName evidence="1">Uncharacterized protein</fullName>
    </submittedName>
</protein>
<keyword evidence="2" id="KW-1185">Reference proteome</keyword>
<name>A0AAD6IJ66_PENCN</name>
<reference evidence="1" key="1">
    <citation type="journal article" date="2023" name="IMA Fungus">
        <title>Comparative genomic study of the Penicillium genus elucidates a diverse pangenome and 15 lateral gene transfer events.</title>
        <authorList>
            <person name="Petersen C."/>
            <person name="Sorensen T."/>
            <person name="Nielsen M.R."/>
            <person name="Sondergaard T.E."/>
            <person name="Sorensen J.L."/>
            <person name="Fitzpatrick D.A."/>
            <person name="Frisvad J.C."/>
            <person name="Nielsen K.L."/>
        </authorList>
    </citation>
    <scope>NUCLEOTIDE SEQUENCE</scope>
    <source>
        <strain evidence="1">IBT 15450</strain>
    </source>
</reference>
<proteinExistence type="predicted"/>
<reference evidence="1" key="2">
    <citation type="submission" date="2023-01" db="EMBL/GenBank/DDBJ databases">
        <authorList>
            <person name="Petersen C."/>
        </authorList>
    </citation>
    <scope>NUCLEOTIDE SEQUENCE</scope>
    <source>
        <strain evidence="1">IBT 15450</strain>
    </source>
</reference>
<evidence type="ECO:0000313" key="2">
    <source>
        <dbReference type="Proteomes" id="UP001219568"/>
    </source>
</evidence>
<organism evidence="1 2">
    <name type="scientific">Penicillium canescens</name>
    <dbReference type="NCBI Taxonomy" id="5083"/>
    <lineage>
        <taxon>Eukaryota</taxon>
        <taxon>Fungi</taxon>
        <taxon>Dikarya</taxon>
        <taxon>Ascomycota</taxon>
        <taxon>Pezizomycotina</taxon>
        <taxon>Eurotiomycetes</taxon>
        <taxon>Eurotiomycetidae</taxon>
        <taxon>Eurotiales</taxon>
        <taxon>Aspergillaceae</taxon>
        <taxon>Penicillium</taxon>
    </lineage>
</organism>
<comment type="caution">
    <text evidence="1">The sequence shown here is derived from an EMBL/GenBank/DDBJ whole genome shotgun (WGS) entry which is preliminary data.</text>
</comment>
<dbReference type="AlphaFoldDB" id="A0AAD6IJ66"/>
<sequence length="281" mass="32038">MTFRIPHDRTTFLSPILDLIAGTERTFVYAPSGCNDSKYEGREMADLLVKQYPPLFHAATDIPSFVKALTIMSGLRLSLKISYKDQQPSHRYRRSVVDYALNHLKFPHAYLGSFTSLQQLFFHWDGDRGLSPLSLATESSFSDAVKAKRGPVCPRHPEKLLRQPQFASLIQEHRLSLREFNYKNVVLHSGAWDDALAPLNRLRGSEGWKQRQDENVVDVPIVLSPVGISQKQLQRVTSALQQQKGTGTLRSLARARSETRELLSGRPDHMKRLLRSSVFWR</sequence>
<dbReference type="Proteomes" id="UP001219568">
    <property type="component" value="Unassembled WGS sequence"/>
</dbReference>
<evidence type="ECO:0000313" key="1">
    <source>
        <dbReference type="EMBL" id="KAJ6050900.1"/>
    </source>
</evidence>